<dbReference type="SUPFAM" id="SSF103657">
    <property type="entry name" value="BAR/IMD domain-like"/>
    <property type="match status" value="1"/>
</dbReference>
<dbReference type="Gene3D" id="3.30.1520.10">
    <property type="entry name" value="Phox-like domain"/>
    <property type="match status" value="1"/>
</dbReference>
<evidence type="ECO:0000256" key="1">
    <source>
        <dbReference type="ARBA" id="ARBA00010883"/>
    </source>
</evidence>
<dbReference type="PANTHER" id="PTHR45850">
    <property type="entry name" value="SORTING NEXIN FAMILY MEMBER"/>
    <property type="match status" value="1"/>
</dbReference>
<dbReference type="CDD" id="cd06892">
    <property type="entry name" value="PX_SNX5_like"/>
    <property type="match status" value="1"/>
</dbReference>
<gene>
    <name evidence="4" type="primary">Necator_chrV.g20242</name>
    <name evidence="4" type="ORF">RB195_015450</name>
</gene>
<dbReference type="Gene3D" id="1.20.1270.60">
    <property type="entry name" value="Arfaptin homology (AH) domain/BAR domain"/>
    <property type="match status" value="1"/>
</dbReference>
<protein>
    <recommendedName>
        <fullName evidence="3">PX domain-containing protein</fullName>
    </recommendedName>
</protein>
<dbReference type="InterPro" id="IPR001683">
    <property type="entry name" value="PX_dom"/>
</dbReference>
<feature type="domain" description="PX" evidence="3">
    <location>
        <begin position="82"/>
        <end position="228"/>
    </location>
</feature>
<dbReference type="InterPro" id="IPR036871">
    <property type="entry name" value="PX_dom_sf"/>
</dbReference>
<dbReference type="EMBL" id="JAVFWL010000005">
    <property type="protein sequence ID" value="KAK6757641.1"/>
    <property type="molecule type" value="Genomic_DNA"/>
</dbReference>
<dbReference type="CDD" id="cd07621">
    <property type="entry name" value="BAR_SNX5_6"/>
    <property type="match status" value="1"/>
</dbReference>
<evidence type="ECO:0000259" key="3">
    <source>
        <dbReference type="PROSITE" id="PS50195"/>
    </source>
</evidence>
<evidence type="ECO:0000313" key="4">
    <source>
        <dbReference type="EMBL" id="KAK6757641.1"/>
    </source>
</evidence>
<feature type="region of interest" description="Disordered" evidence="2">
    <location>
        <begin position="1"/>
        <end position="43"/>
    </location>
</feature>
<keyword evidence="5" id="KW-1185">Reference proteome</keyword>
<proteinExistence type="inferred from homology"/>
<dbReference type="SUPFAM" id="SSF64268">
    <property type="entry name" value="PX domain"/>
    <property type="match status" value="1"/>
</dbReference>
<dbReference type="InterPro" id="IPR027267">
    <property type="entry name" value="AH/BAR_dom_sf"/>
</dbReference>
<dbReference type="Pfam" id="PF09325">
    <property type="entry name" value="Vps5"/>
    <property type="match status" value="1"/>
</dbReference>
<dbReference type="Proteomes" id="UP001303046">
    <property type="component" value="Unassembled WGS sequence"/>
</dbReference>
<organism evidence="4 5">
    <name type="scientific">Necator americanus</name>
    <name type="common">Human hookworm</name>
    <dbReference type="NCBI Taxonomy" id="51031"/>
    <lineage>
        <taxon>Eukaryota</taxon>
        <taxon>Metazoa</taxon>
        <taxon>Ecdysozoa</taxon>
        <taxon>Nematoda</taxon>
        <taxon>Chromadorea</taxon>
        <taxon>Rhabditida</taxon>
        <taxon>Rhabditina</taxon>
        <taxon>Rhabditomorpha</taxon>
        <taxon>Strongyloidea</taxon>
        <taxon>Ancylostomatidae</taxon>
        <taxon>Bunostominae</taxon>
        <taxon>Necator</taxon>
    </lineage>
</organism>
<dbReference type="InterPro" id="IPR015404">
    <property type="entry name" value="Vps5_C"/>
</dbReference>
<evidence type="ECO:0000256" key="2">
    <source>
        <dbReference type="SAM" id="MobiDB-lite"/>
    </source>
</evidence>
<comment type="similarity">
    <text evidence="1">Belongs to the sorting nexin family.</text>
</comment>
<accession>A0ABR1E4S0</accession>
<comment type="caution">
    <text evidence="4">The sequence shown here is derived from an EMBL/GenBank/DDBJ whole genome shotgun (WGS) entry which is preliminary data.</text>
</comment>
<dbReference type="PANTHER" id="PTHR45850:SF1">
    <property type="entry name" value="SORTING NEXIN 6, ISOFORM B"/>
    <property type="match status" value="1"/>
</dbReference>
<evidence type="ECO:0000313" key="5">
    <source>
        <dbReference type="Proteomes" id="UP001303046"/>
    </source>
</evidence>
<sequence>MLSGEEVFKNPLDGLEDEPLNGDEHVRERSPPQASSSSSSKPAICEVSTDGFVDVDTNAPSSPGTIANDNRFHRTEEINVDLDTDNAISVDISDALSERDKVKYTVHTKTRLPGMRPETSVVREHEEFLWLHSVLDENESYAGFIVPPAPPHPDFDSSREKLQKLGEGEATMTKEEFLKMKQELEQDYLAQFKKTVAMHEVFLQRIAAHPVFRQDTNFRIFLQYEDELSVRGKNKKEVVESLWKRFTQSADEVLLSGQRDVDDFFEHERNYLVEYNTHIKDAASKAEKVVKLRKNVAETYAKIGDCLERMARVEPDKVLARTEVRASDGMHKLKKVEARSANDEELKLTDTLTYFTRDTQAAKDLLYRRMRCLANYEAANKNLERARGRNKDIPKAETEQQEACKKFEDISALAKTELKDLKKRRVLAFKKNLADLADLEIKHAKAQIQVLNELIGRLKQQP</sequence>
<dbReference type="PROSITE" id="PS50195">
    <property type="entry name" value="PX"/>
    <property type="match status" value="1"/>
</dbReference>
<dbReference type="Pfam" id="PF00787">
    <property type="entry name" value="PX"/>
    <property type="match status" value="1"/>
</dbReference>
<name>A0ABR1E4S0_NECAM</name>
<reference evidence="4 5" key="1">
    <citation type="submission" date="2023-08" db="EMBL/GenBank/DDBJ databases">
        <title>A Necator americanus chromosomal reference genome.</title>
        <authorList>
            <person name="Ilik V."/>
            <person name="Petrzelkova K.J."/>
            <person name="Pardy F."/>
            <person name="Fuh T."/>
            <person name="Niatou-Singa F.S."/>
            <person name="Gouil Q."/>
            <person name="Baker L."/>
            <person name="Ritchie M.E."/>
            <person name="Jex A.R."/>
            <person name="Gazzola D."/>
            <person name="Li H."/>
            <person name="Toshio Fujiwara R."/>
            <person name="Zhan B."/>
            <person name="Aroian R.V."/>
            <person name="Pafco B."/>
            <person name="Schwarz E.M."/>
        </authorList>
    </citation>
    <scope>NUCLEOTIDE SEQUENCE [LARGE SCALE GENOMIC DNA]</scope>
    <source>
        <strain evidence="4 5">Aroian</strain>
        <tissue evidence="4">Whole animal</tissue>
    </source>
</reference>